<reference evidence="2 3" key="1">
    <citation type="submission" date="2016-05" db="EMBL/GenBank/DDBJ databases">
        <title>Complete genome sequence of Corynebacterium crudilactis, a new Corynebacterium species isolated from raw cow's milk.</title>
        <authorList>
            <person name="Christian R."/>
            <person name="Zimmermann J."/>
            <person name="Lipski A."/>
            <person name="Kalinowski J."/>
        </authorList>
    </citation>
    <scope>NUCLEOTIDE SEQUENCE [LARGE SCALE GENOMIC DNA]</scope>
    <source>
        <strain evidence="2 3">JZ16</strain>
    </source>
</reference>
<dbReference type="OrthoDB" id="2020141at2"/>
<proteinExistence type="predicted"/>
<feature type="domain" description="Orc1-like AAA ATPase" evidence="1">
    <location>
        <begin position="18"/>
        <end position="173"/>
    </location>
</feature>
<dbReference type="RefSeq" id="WP_066565297.1">
    <property type="nucleotide sequence ID" value="NZ_CP015622.1"/>
</dbReference>
<dbReference type="KEGG" id="ccjz:ccrud_05945"/>
<dbReference type="PANTHER" id="PTHR34301:SF8">
    <property type="entry name" value="ATPASE DOMAIN-CONTAINING PROTEIN"/>
    <property type="match status" value="1"/>
</dbReference>
<organism evidence="2 3">
    <name type="scientific">Corynebacterium crudilactis</name>
    <dbReference type="NCBI Taxonomy" id="1652495"/>
    <lineage>
        <taxon>Bacteria</taxon>
        <taxon>Bacillati</taxon>
        <taxon>Actinomycetota</taxon>
        <taxon>Actinomycetes</taxon>
        <taxon>Mycobacteriales</taxon>
        <taxon>Corynebacteriaceae</taxon>
        <taxon>Corynebacterium</taxon>
    </lineage>
</organism>
<keyword evidence="3" id="KW-1185">Reference proteome</keyword>
<evidence type="ECO:0000313" key="2">
    <source>
        <dbReference type="EMBL" id="ANE03798.1"/>
    </source>
</evidence>
<dbReference type="PANTHER" id="PTHR34301">
    <property type="entry name" value="DNA-BINDING PROTEIN-RELATED"/>
    <property type="match status" value="1"/>
</dbReference>
<dbReference type="SUPFAM" id="SSF52540">
    <property type="entry name" value="P-loop containing nucleoside triphosphate hydrolases"/>
    <property type="match status" value="1"/>
</dbReference>
<dbReference type="STRING" id="1652495.ccrud_05945"/>
<evidence type="ECO:0000313" key="3">
    <source>
        <dbReference type="Proteomes" id="UP000076929"/>
    </source>
</evidence>
<dbReference type="Gene3D" id="3.40.50.300">
    <property type="entry name" value="P-loop containing nucleotide triphosphate hydrolases"/>
    <property type="match status" value="1"/>
</dbReference>
<dbReference type="AlphaFoldDB" id="A0A172QT24"/>
<protein>
    <recommendedName>
        <fullName evidence="1">Orc1-like AAA ATPase domain-containing protein</fullName>
    </recommendedName>
</protein>
<dbReference type="Pfam" id="PF13191">
    <property type="entry name" value="AAA_16"/>
    <property type="match status" value="1"/>
</dbReference>
<dbReference type="Proteomes" id="UP000076929">
    <property type="component" value="Chromosome"/>
</dbReference>
<gene>
    <name evidence="2" type="ORF">ccrud_05945</name>
</gene>
<evidence type="ECO:0000259" key="1">
    <source>
        <dbReference type="Pfam" id="PF13191"/>
    </source>
</evidence>
<dbReference type="InterPro" id="IPR027417">
    <property type="entry name" value="P-loop_NTPase"/>
</dbReference>
<sequence length="380" mass="41433">MSARNPFRPTFGVSPTILAGRDSLLQSFKLGLAEGPGSPFRALLISGSRGMGKTVLLNEFEDAASSQGWITLRAYPDNSMVQALMNSAIPEALQKLDGPQSKRMLSSVSISGIAAVTTIADPTKKDPTPTLISRLRELATTLQKHGSGILITLDELQSADVEQLHILATAVQDLLRDDFDIALVAAGLPEGIDRLLQHEGTTFIRRAERILLNPVSYQDSVNMFIETTAEGQRQMASDAAELAADISKGYPYSMQLTGSLAWAQSTLDNSDTIQATQVEAVRAEVIRRMGMQVHEPSLHHVPDGELHILYAIAQLSTDGEMVSTGNIAHLMNVKPNALSMQRKQLLSRGLVEVPKYGYLNFTLPYMREHLLSSPQHRPIA</sequence>
<accession>A0A172QT24</accession>
<dbReference type="InterPro" id="IPR041664">
    <property type="entry name" value="AAA_16"/>
</dbReference>
<dbReference type="EMBL" id="CP015622">
    <property type="protein sequence ID" value="ANE03798.1"/>
    <property type="molecule type" value="Genomic_DNA"/>
</dbReference>
<name>A0A172QT24_9CORY</name>